<proteinExistence type="predicted"/>
<organism evidence="1 2">
    <name type="scientific">Oryzias latipes</name>
    <name type="common">Japanese rice fish</name>
    <name type="synonym">Japanese killifish</name>
    <dbReference type="NCBI Taxonomy" id="8090"/>
    <lineage>
        <taxon>Eukaryota</taxon>
        <taxon>Metazoa</taxon>
        <taxon>Chordata</taxon>
        <taxon>Craniata</taxon>
        <taxon>Vertebrata</taxon>
        <taxon>Euteleostomi</taxon>
        <taxon>Actinopterygii</taxon>
        <taxon>Neopterygii</taxon>
        <taxon>Teleostei</taxon>
        <taxon>Neoteleostei</taxon>
        <taxon>Acanthomorphata</taxon>
        <taxon>Ovalentaria</taxon>
        <taxon>Atherinomorphae</taxon>
        <taxon>Beloniformes</taxon>
        <taxon>Adrianichthyidae</taxon>
        <taxon>Oryziinae</taxon>
        <taxon>Oryzias</taxon>
    </lineage>
</organism>
<evidence type="ECO:0000313" key="2">
    <source>
        <dbReference type="Proteomes" id="UP000265200"/>
    </source>
</evidence>
<dbReference type="Proteomes" id="UP000265200">
    <property type="component" value="Chromosome 21"/>
</dbReference>
<name>A0A3P9IQ55_ORYLA</name>
<dbReference type="InterPro" id="IPR036388">
    <property type="entry name" value="WH-like_DNA-bd_sf"/>
</dbReference>
<dbReference type="Ensembl" id="ENSORLT00015014124.1">
    <property type="protein sequence ID" value="ENSORLP00015022001.1"/>
    <property type="gene ID" value="ENSORLG00015001164.1"/>
</dbReference>
<dbReference type="AlphaFoldDB" id="A0A3P9IQ55"/>
<reference evidence="1" key="3">
    <citation type="submission" date="2025-08" db="UniProtKB">
        <authorList>
            <consortium name="Ensembl"/>
        </authorList>
    </citation>
    <scope>IDENTIFICATION</scope>
    <source>
        <strain evidence="1">HSOK</strain>
    </source>
</reference>
<accession>A0A3P9IQ55</accession>
<evidence type="ECO:0008006" key="3">
    <source>
        <dbReference type="Google" id="ProtNLM"/>
    </source>
</evidence>
<reference evidence="1" key="4">
    <citation type="submission" date="2025-09" db="UniProtKB">
        <authorList>
            <consortium name="Ensembl"/>
        </authorList>
    </citation>
    <scope>IDENTIFICATION</scope>
    <source>
        <strain evidence="1">HSOK</strain>
    </source>
</reference>
<sequence length="177" mass="20009">MAPHGKEMSPNLRKEINYMHKKGEGYKNISKALHSRQNTEAKVIQRFKKDGRATVLQRHPGCPKKITSGQKHLLMRKVGEKYINDRCAGSLQLAKAIERQTGGTVSINALRRTLQRNNTPCMKKQRSQFVELMVLRLWCRKVKHGVLLVWGGFIYPGCLNSTFVQQAPGGIPGSRLC</sequence>
<dbReference type="InterPro" id="IPR009057">
    <property type="entry name" value="Homeodomain-like_sf"/>
</dbReference>
<evidence type="ECO:0000313" key="1">
    <source>
        <dbReference type="Ensembl" id="ENSORLP00015022001.1"/>
    </source>
</evidence>
<reference key="1">
    <citation type="journal article" date="2007" name="Nature">
        <title>The medaka draft genome and insights into vertebrate genome evolution.</title>
        <authorList>
            <person name="Kasahara M."/>
            <person name="Naruse K."/>
            <person name="Sasaki S."/>
            <person name="Nakatani Y."/>
            <person name="Qu W."/>
            <person name="Ahsan B."/>
            <person name="Yamada T."/>
            <person name="Nagayasu Y."/>
            <person name="Doi K."/>
            <person name="Kasai Y."/>
            <person name="Jindo T."/>
            <person name="Kobayashi D."/>
            <person name="Shimada A."/>
            <person name="Toyoda A."/>
            <person name="Kuroki Y."/>
            <person name="Fujiyama A."/>
            <person name="Sasaki T."/>
            <person name="Shimizu A."/>
            <person name="Asakawa S."/>
            <person name="Shimizu N."/>
            <person name="Hashimoto S."/>
            <person name="Yang J."/>
            <person name="Lee Y."/>
            <person name="Matsushima K."/>
            <person name="Sugano S."/>
            <person name="Sakaizumi M."/>
            <person name="Narita T."/>
            <person name="Ohishi K."/>
            <person name="Haga S."/>
            <person name="Ohta F."/>
            <person name="Nomoto H."/>
            <person name="Nogata K."/>
            <person name="Morishita T."/>
            <person name="Endo T."/>
            <person name="Shin-I T."/>
            <person name="Takeda H."/>
            <person name="Morishita S."/>
            <person name="Kohara Y."/>
        </authorList>
    </citation>
    <scope>NUCLEOTIDE SEQUENCE [LARGE SCALE GENOMIC DNA]</scope>
    <source>
        <strain>Hd-rR</strain>
    </source>
</reference>
<dbReference type="SUPFAM" id="SSF46689">
    <property type="entry name" value="Homeodomain-like"/>
    <property type="match status" value="1"/>
</dbReference>
<reference evidence="1 2" key="2">
    <citation type="submission" date="2017-04" db="EMBL/GenBank/DDBJ databases">
        <title>CpG methylation of centromeres and impact of large insertions on vertebrate speciation.</title>
        <authorList>
            <person name="Ichikawa K."/>
            <person name="Yoshimura J."/>
            <person name="Morishita S."/>
        </authorList>
    </citation>
    <scope>NUCLEOTIDE SEQUENCE</scope>
    <source>
        <strain evidence="1 2">HSOK</strain>
    </source>
</reference>
<protein>
    <recommendedName>
        <fullName evidence="3">Transposase Tc1-like domain-containing protein</fullName>
    </recommendedName>
</protein>
<dbReference type="Gene3D" id="1.10.10.10">
    <property type="entry name" value="Winged helix-like DNA-binding domain superfamily/Winged helix DNA-binding domain"/>
    <property type="match status" value="1"/>
</dbReference>